<dbReference type="Pfam" id="PF00453">
    <property type="entry name" value="Ribosomal_L20"/>
    <property type="match status" value="1"/>
</dbReference>
<keyword evidence="2 4" id="KW-0689">Ribosomal protein</keyword>
<dbReference type="Gene3D" id="1.10.1900.20">
    <property type="entry name" value="Ribosomal protein L20"/>
    <property type="match status" value="1"/>
</dbReference>
<dbReference type="GO" id="GO:0019843">
    <property type="term" value="F:rRNA binding"/>
    <property type="evidence" value="ECO:0007669"/>
    <property type="project" value="InterPro"/>
</dbReference>
<name>D2VNZ9_NAEGR</name>
<evidence type="ECO:0000256" key="2">
    <source>
        <dbReference type="ARBA" id="ARBA00022980"/>
    </source>
</evidence>
<proteinExistence type="inferred from homology"/>
<sequence>MTNRKDLIFKLAKGYFGRSKNCWRTTRNRVEHGLEHAYRGRKEKKRTMSSIWIQNVKAATEQHGVKYSQFMNGFVLSGCQINRKVLAELAQTEPLTMRALVALSVQARREFAVEFGNKDNSAGALSYELDFPVEAELSYEGEDAEVTRITEHLSKVFSDLVAKEYEEDKIYQQKLEQEIKDKKIKVTGDPIIV</sequence>
<dbReference type="OMA" id="HGLEHAY"/>
<dbReference type="STRING" id="5762.D2VNZ9"/>
<dbReference type="CDD" id="cd07026">
    <property type="entry name" value="Ribosomal_L20"/>
    <property type="match status" value="1"/>
</dbReference>
<accession>D2VNZ9</accession>
<gene>
    <name evidence="5" type="ORF">NAEGRDRAFT_58797</name>
</gene>
<dbReference type="eggNOG" id="KOG4707">
    <property type="taxonomic scope" value="Eukaryota"/>
</dbReference>
<dbReference type="GO" id="GO:0005840">
    <property type="term" value="C:ribosome"/>
    <property type="evidence" value="ECO:0007669"/>
    <property type="project" value="UniProtKB-KW"/>
</dbReference>
<dbReference type="GO" id="GO:0003735">
    <property type="term" value="F:structural constituent of ribosome"/>
    <property type="evidence" value="ECO:0007669"/>
    <property type="project" value="InterPro"/>
</dbReference>
<dbReference type="KEGG" id="ngr:NAEGRDRAFT_58797"/>
<dbReference type="InterPro" id="IPR005813">
    <property type="entry name" value="Ribosomal_bL20"/>
</dbReference>
<dbReference type="PRINTS" id="PR00062">
    <property type="entry name" value="RIBOSOMALL20"/>
</dbReference>
<dbReference type="RefSeq" id="XP_002674253.1">
    <property type="nucleotide sequence ID" value="XM_002674207.1"/>
</dbReference>
<evidence type="ECO:0000256" key="3">
    <source>
        <dbReference type="ARBA" id="ARBA00023274"/>
    </source>
</evidence>
<dbReference type="InterPro" id="IPR035566">
    <property type="entry name" value="Ribosomal_protein_bL20_C"/>
</dbReference>
<evidence type="ECO:0000256" key="1">
    <source>
        <dbReference type="ARBA" id="ARBA00007698"/>
    </source>
</evidence>
<dbReference type="EMBL" id="GG738885">
    <property type="protein sequence ID" value="EFC41509.1"/>
    <property type="molecule type" value="Genomic_DNA"/>
</dbReference>
<evidence type="ECO:0000313" key="5">
    <source>
        <dbReference type="EMBL" id="EFC41509.1"/>
    </source>
</evidence>
<dbReference type="NCBIfam" id="TIGR01032">
    <property type="entry name" value="rplT_bact"/>
    <property type="match status" value="1"/>
</dbReference>
<dbReference type="Gene3D" id="6.10.160.10">
    <property type="match status" value="1"/>
</dbReference>
<evidence type="ECO:0000313" key="6">
    <source>
        <dbReference type="Proteomes" id="UP000006671"/>
    </source>
</evidence>
<dbReference type="GeneID" id="8862449"/>
<protein>
    <submittedName>
        <fullName evidence="5">Ribosomal protein L20</fullName>
    </submittedName>
</protein>
<dbReference type="OrthoDB" id="10251781at2759"/>
<comment type="similarity">
    <text evidence="1 4">Belongs to the bacterial ribosomal protein bL20 family.</text>
</comment>
<dbReference type="InParanoid" id="D2VNZ9"/>
<dbReference type="SUPFAM" id="SSF74731">
    <property type="entry name" value="Ribosomal protein L20"/>
    <property type="match status" value="1"/>
</dbReference>
<dbReference type="GO" id="GO:1990904">
    <property type="term" value="C:ribonucleoprotein complex"/>
    <property type="evidence" value="ECO:0007669"/>
    <property type="project" value="UniProtKB-KW"/>
</dbReference>
<dbReference type="PANTHER" id="PTHR10986">
    <property type="entry name" value="39S RIBOSOMAL PROTEIN L20"/>
    <property type="match status" value="1"/>
</dbReference>
<reference evidence="5 6" key="1">
    <citation type="journal article" date="2010" name="Cell">
        <title>The genome of Naegleria gruberi illuminates early eukaryotic versatility.</title>
        <authorList>
            <person name="Fritz-Laylin L.K."/>
            <person name="Prochnik S.E."/>
            <person name="Ginger M.L."/>
            <person name="Dacks J.B."/>
            <person name="Carpenter M.L."/>
            <person name="Field M.C."/>
            <person name="Kuo A."/>
            <person name="Paredez A."/>
            <person name="Chapman J."/>
            <person name="Pham J."/>
            <person name="Shu S."/>
            <person name="Neupane R."/>
            <person name="Cipriano M."/>
            <person name="Mancuso J."/>
            <person name="Tu H."/>
            <person name="Salamov A."/>
            <person name="Lindquist E."/>
            <person name="Shapiro H."/>
            <person name="Lucas S."/>
            <person name="Grigoriev I.V."/>
            <person name="Cande W.Z."/>
            <person name="Fulton C."/>
            <person name="Rokhsar D.S."/>
            <person name="Dawson S.C."/>
        </authorList>
    </citation>
    <scope>NUCLEOTIDE SEQUENCE [LARGE SCALE GENOMIC DNA]</scope>
    <source>
        <strain evidence="5 6">NEG-M</strain>
    </source>
</reference>
<dbReference type="GO" id="GO:0006412">
    <property type="term" value="P:translation"/>
    <property type="evidence" value="ECO:0007669"/>
    <property type="project" value="InterPro"/>
</dbReference>
<keyword evidence="3 4" id="KW-0687">Ribonucleoprotein</keyword>
<keyword evidence="6" id="KW-1185">Reference proteome</keyword>
<dbReference type="VEuPathDB" id="AmoebaDB:NAEGRDRAFT_58797"/>
<evidence type="ECO:0000256" key="4">
    <source>
        <dbReference type="RuleBase" id="RU000561"/>
    </source>
</evidence>
<organism evidence="6">
    <name type="scientific">Naegleria gruberi</name>
    <name type="common">Amoeba</name>
    <dbReference type="NCBI Taxonomy" id="5762"/>
    <lineage>
        <taxon>Eukaryota</taxon>
        <taxon>Discoba</taxon>
        <taxon>Heterolobosea</taxon>
        <taxon>Tetramitia</taxon>
        <taxon>Eutetramitia</taxon>
        <taxon>Vahlkampfiidae</taxon>
        <taxon>Naegleria</taxon>
    </lineage>
</organism>
<dbReference type="AlphaFoldDB" id="D2VNZ9"/>
<dbReference type="Proteomes" id="UP000006671">
    <property type="component" value="Unassembled WGS sequence"/>
</dbReference>